<dbReference type="EMBL" id="MU003696">
    <property type="protein sequence ID" value="KAF2813173.1"/>
    <property type="molecule type" value="Genomic_DNA"/>
</dbReference>
<reference evidence="4" key="2">
    <citation type="submission" date="2020-04" db="EMBL/GenBank/DDBJ databases">
        <authorList>
            <consortium name="NCBI Genome Project"/>
        </authorList>
    </citation>
    <scope>NUCLEOTIDE SEQUENCE</scope>
    <source>
        <strain evidence="4">CBS 304.34</strain>
    </source>
</reference>
<dbReference type="AlphaFoldDB" id="A0A6A6YXM5"/>
<feature type="transmembrane region" description="Helical" evidence="1">
    <location>
        <begin position="16"/>
        <end position="37"/>
    </location>
</feature>
<evidence type="ECO:0000313" key="4">
    <source>
        <dbReference type="RefSeq" id="XP_033580137.1"/>
    </source>
</evidence>
<organism evidence="2">
    <name type="scientific">Mytilinidion resinicola</name>
    <dbReference type="NCBI Taxonomy" id="574789"/>
    <lineage>
        <taxon>Eukaryota</taxon>
        <taxon>Fungi</taxon>
        <taxon>Dikarya</taxon>
        <taxon>Ascomycota</taxon>
        <taxon>Pezizomycotina</taxon>
        <taxon>Dothideomycetes</taxon>
        <taxon>Pleosporomycetidae</taxon>
        <taxon>Mytilinidiales</taxon>
        <taxon>Mytilinidiaceae</taxon>
        <taxon>Mytilinidion</taxon>
    </lineage>
</organism>
<keyword evidence="1" id="KW-0812">Transmembrane</keyword>
<name>A0A6A6YXM5_9PEZI</name>
<accession>A0A6A6YXM5</accession>
<evidence type="ECO:0000313" key="3">
    <source>
        <dbReference type="Proteomes" id="UP000504636"/>
    </source>
</evidence>
<gene>
    <name evidence="2 4" type="ORF">BDZ99DRAFT_460466</name>
</gene>
<keyword evidence="3" id="KW-1185">Reference proteome</keyword>
<dbReference type="RefSeq" id="XP_033580137.1">
    <property type="nucleotide sequence ID" value="XM_033719391.1"/>
</dbReference>
<dbReference type="GeneID" id="54460284"/>
<evidence type="ECO:0000313" key="2">
    <source>
        <dbReference type="EMBL" id="KAF2813173.1"/>
    </source>
</evidence>
<dbReference type="Proteomes" id="UP000504636">
    <property type="component" value="Unplaced"/>
</dbReference>
<reference evidence="2 4" key="1">
    <citation type="journal article" date="2020" name="Stud. Mycol.">
        <title>101 Dothideomycetes genomes: a test case for predicting lifestyles and emergence of pathogens.</title>
        <authorList>
            <person name="Haridas S."/>
            <person name="Albert R."/>
            <person name="Binder M."/>
            <person name="Bloem J."/>
            <person name="Labutti K."/>
            <person name="Salamov A."/>
            <person name="Andreopoulos B."/>
            <person name="Baker S."/>
            <person name="Barry K."/>
            <person name="Bills G."/>
            <person name="Bluhm B."/>
            <person name="Cannon C."/>
            <person name="Castanera R."/>
            <person name="Culley D."/>
            <person name="Daum C."/>
            <person name="Ezra D."/>
            <person name="Gonzalez J."/>
            <person name="Henrissat B."/>
            <person name="Kuo A."/>
            <person name="Liang C."/>
            <person name="Lipzen A."/>
            <person name="Lutzoni F."/>
            <person name="Magnuson J."/>
            <person name="Mondo S."/>
            <person name="Nolan M."/>
            <person name="Ohm R."/>
            <person name="Pangilinan J."/>
            <person name="Park H.-J."/>
            <person name="Ramirez L."/>
            <person name="Alfaro M."/>
            <person name="Sun H."/>
            <person name="Tritt A."/>
            <person name="Yoshinaga Y."/>
            <person name="Zwiers L.-H."/>
            <person name="Turgeon B."/>
            <person name="Goodwin S."/>
            <person name="Spatafora J."/>
            <person name="Crous P."/>
            <person name="Grigoriev I."/>
        </authorList>
    </citation>
    <scope>NUCLEOTIDE SEQUENCE</scope>
    <source>
        <strain evidence="2 4">CBS 304.34</strain>
    </source>
</reference>
<keyword evidence="1" id="KW-1133">Transmembrane helix</keyword>
<proteinExistence type="predicted"/>
<protein>
    <submittedName>
        <fullName evidence="2 4">Uncharacterized protein</fullName>
    </submittedName>
</protein>
<keyword evidence="1" id="KW-0472">Membrane</keyword>
<reference evidence="4" key="3">
    <citation type="submission" date="2025-04" db="UniProtKB">
        <authorList>
            <consortium name="RefSeq"/>
        </authorList>
    </citation>
    <scope>IDENTIFICATION</scope>
    <source>
        <strain evidence="4">CBS 304.34</strain>
    </source>
</reference>
<sequence length="57" mass="6697">MSAPSRAWRLRLNRHWPFVCDPITVSMTYVFIVARLSRTEFKRRHLRGGPESVVRVG</sequence>
<evidence type="ECO:0000256" key="1">
    <source>
        <dbReference type="SAM" id="Phobius"/>
    </source>
</evidence>